<keyword evidence="7 14" id="KW-0547">Nucleotide-binding</keyword>
<gene>
    <name evidence="16" type="ORF">MDA_GLEAN10011504</name>
</gene>
<dbReference type="Proteomes" id="UP000010556">
    <property type="component" value="Unassembled WGS sequence"/>
</dbReference>
<dbReference type="EC" id="2.7.11.1" evidence="3"/>
<keyword evidence="9 14" id="KW-0067">ATP-binding</keyword>
<keyword evidence="10" id="KW-0460">Magnesium</keyword>
<dbReference type="PROSITE" id="PS50011">
    <property type="entry name" value="PROTEIN_KINASE_DOM"/>
    <property type="match status" value="1"/>
</dbReference>
<dbReference type="PROSITE" id="PS00107">
    <property type="entry name" value="PROTEIN_KINASE_ATP"/>
    <property type="match status" value="1"/>
</dbReference>
<accession>L5LVE3</accession>
<keyword evidence="4" id="KW-0723">Serine/threonine-protein kinase</keyword>
<dbReference type="GO" id="GO:0005524">
    <property type="term" value="F:ATP binding"/>
    <property type="evidence" value="ECO:0007669"/>
    <property type="project" value="UniProtKB-UniRule"/>
</dbReference>
<dbReference type="InterPro" id="IPR017441">
    <property type="entry name" value="Protein_kinase_ATP_BS"/>
</dbReference>
<name>L5LVE3_MYODS</name>
<dbReference type="AlphaFoldDB" id="L5LVE3"/>
<dbReference type="GO" id="GO:0004674">
    <property type="term" value="F:protein serine/threonine kinase activity"/>
    <property type="evidence" value="ECO:0007669"/>
    <property type="project" value="UniProtKB-KW"/>
</dbReference>
<evidence type="ECO:0000256" key="12">
    <source>
        <dbReference type="ARBA" id="ARBA00047899"/>
    </source>
</evidence>
<comment type="catalytic activity">
    <reaction evidence="13">
        <text>L-seryl-[protein] + ATP = O-phospho-L-seryl-[protein] + ADP + H(+)</text>
        <dbReference type="Rhea" id="RHEA:17989"/>
        <dbReference type="Rhea" id="RHEA-COMP:9863"/>
        <dbReference type="Rhea" id="RHEA-COMP:11604"/>
        <dbReference type="ChEBI" id="CHEBI:15378"/>
        <dbReference type="ChEBI" id="CHEBI:29999"/>
        <dbReference type="ChEBI" id="CHEBI:30616"/>
        <dbReference type="ChEBI" id="CHEBI:83421"/>
        <dbReference type="ChEBI" id="CHEBI:456216"/>
        <dbReference type="EC" id="2.7.11.1"/>
    </reaction>
</comment>
<evidence type="ECO:0000256" key="11">
    <source>
        <dbReference type="ARBA" id="ARBA00023211"/>
    </source>
</evidence>
<proteinExistence type="predicted"/>
<dbReference type="Gene3D" id="3.30.200.20">
    <property type="entry name" value="Phosphorylase Kinase, domain 1"/>
    <property type="match status" value="1"/>
</dbReference>
<keyword evidence="5" id="KW-0808">Transferase</keyword>
<dbReference type="EMBL" id="KB108036">
    <property type="protein sequence ID" value="ELK29443.1"/>
    <property type="molecule type" value="Genomic_DNA"/>
</dbReference>
<evidence type="ECO:0000313" key="16">
    <source>
        <dbReference type="EMBL" id="ELK29443.1"/>
    </source>
</evidence>
<evidence type="ECO:0000256" key="9">
    <source>
        <dbReference type="ARBA" id="ARBA00022840"/>
    </source>
</evidence>
<dbReference type="InterPro" id="IPR000719">
    <property type="entry name" value="Prot_kinase_dom"/>
</dbReference>
<organism evidence="16 17">
    <name type="scientific">Myotis davidii</name>
    <name type="common">David's myotis</name>
    <dbReference type="NCBI Taxonomy" id="225400"/>
    <lineage>
        <taxon>Eukaryota</taxon>
        <taxon>Metazoa</taxon>
        <taxon>Chordata</taxon>
        <taxon>Craniata</taxon>
        <taxon>Vertebrata</taxon>
        <taxon>Euteleostomi</taxon>
        <taxon>Mammalia</taxon>
        <taxon>Eutheria</taxon>
        <taxon>Laurasiatheria</taxon>
        <taxon>Chiroptera</taxon>
        <taxon>Yangochiroptera</taxon>
        <taxon>Vespertilionidae</taxon>
        <taxon>Myotis</taxon>
    </lineage>
</organism>
<dbReference type="PANTHER" id="PTHR24346:SF94">
    <property type="entry name" value="NON-SPECIFIC SERINE_THREONINE PROTEIN KINASE"/>
    <property type="match status" value="1"/>
</dbReference>
<comment type="cofactor">
    <cofactor evidence="1">
        <name>Mn(2+)</name>
        <dbReference type="ChEBI" id="CHEBI:29035"/>
    </cofactor>
</comment>
<evidence type="ECO:0000256" key="10">
    <source>
        <dbReference type="ARBA" id="ARBA00022842"/>
    </source>
</evidence>
<evidence type="ECO:0000256" key="1">
    <source>
        <dbReference type="ARBA" id="ARBA00001936"/>
    </source>
</evidence>
<keyword evidence="11" id="KW-0464">Manganese</keyword>
<dbReference type="GO" id="GO:0005737">
    <property type="term" value="C:cytoplasm"/>
    <property type="evidence" value="ECO:0007669"/>
    <property type="project" value="TreeGrafter"/>
</dbReference>
<dbReference type="GO" id="GO:0035556">
    <property type="term" value="P:intracellular signal transduction"/>
    <property type="evidence" value="ECO:0007669"/>
    <property type="project" value="TreeGrafter"/>
</dbReference>
<sequence length="176" mass="20273">MDVADPQQLGMFTEGELMSVGMDTFIHRIDSTEVIYQPRRKRAKLIGKYLMGDLLGEGSYGKVKEVLDSETLCRRAVKILKKKKLRRIPNGEANVKKEIQLLRRLRHKNVIQLVDVLYNEEKQKIYPSGLWWGTWAMTPVCLSSQLFRNYLVSSCRSMAQMGVLGLERRHFLAQSG</sequence>
<evidence type="ECO:0000259" key="15">
    <source>
        <dbReference type="PROSITE" id="PS50011"/>
    </source>
</evidence>
<feature type="binding site" evidence="14">
    <location>
        <position position="78"/>
    </location>
    <ligand>
        <name>ATP</name>
        <dbReference type="ChEBI" id="CHEBI:30616"/>
    </ligand>
</feature>
<dbReference type="SUPFAM" id="SSF56112">
    <property type="entry name" value="Protein kinase-like (PK-like)"/>
    <property type="match status" value="1"/>
</dbReference>
<dbReference type="GO" id="GO:0046872">
    <property type="term" value="F:metal ion binding"/>
    <property type="evidence" value="ECO:0007669"/>
    <property type="project" value="UniProtKB-KW"/>
</dbReference>
<comment type="cofactor">
    <cofactor evidence="2">
        <name>Mg(2+)</name>
        <dbReference type="ChEBI" id="CHEBI:18420"/>
    </cofactor>
</comment>
<evidence type="ECO:0000256" key="5">
    <source>
        <dbReference type="ARBA" id="ARBA00022679"/>
    </source>
</evidence>
<evidence type="ECO:0000256" key="8">
    <source>
        <dbReference type="ARBA" id="ARBA00022777"/>
    </source>
</evidence>
<dbReference type="InterPro" id="IPR011009">
    <property type="entry name" value="Kinase-like_dom_sf"/>
</dbReference>
<dbReference type="Pfam" id="PF00069">
    <property type="entry name" value="Pkinase"/>
    <property type="match status" value="1"/>
</dbReference>
<keyword evidence="8 16" id="KW-0418">Kinase</keyword>
<evidence type="ECO:0000256" key="7">
    <source>
        <dbReference type="ARBA" id="ARBA00022741"/>
    </source>
</evidence>
<evidence type="ECO:0000256" key="3">
    <source>
        <dbReference type="ARBA" id="ARBA00012513"/>
    </source>
</evidence>
<keyword evidence="6" id="KW-0479">Metal-binding</keyword>
<dbReference type="FunFam" id="3.30.200.20:FF:000235">
    <property type="entry name" value="serine/threonine-protein kinase STK11"/>
    <property type="match status" value="1"/>
</dbReference>
<reference evidence="17" key="1">
    <citation type="journal article" date="2013" name="Science">
        <title>Comparative analysis of bat genomes provides insight into the evolution of flight and immunity.</title>
        <authorList>
            <person name="Zhang G."/>
            <person name="Cowled C."/>
            <person name="Shi Z."/>
            <person name="Huang Z."/>
            <person name="Bishop-Lilly K.A."/>
            <person name="Fang X."/>
            <person name="Wynne J.W."/>
            <person name="Xiong Z."/>
            <person name="Baker M.L."/>
            <person name="Zhao W."/>
            <person name="Tachedjian M."/>
            <person name="Zhu Y."/>
            <person name="Zhou P."/>
            <person name="Jiang X."/>
            <person name="Ng J."/>
            <person name="Yang L."/>
            <person name="Wu L."/>
            <person name="Xiao J."/>
            <person name="Feng Y."/>
            <person name="Chen Y."/>
            <person name="Sun X."/>
            <person name="Zhang Y."/>
            <person name="Marsh G.A."/>
            <person name="Crameri G."/>
            <person name="Broder C.C."/>
            <person name="Frey K.G."/>
            <person name="Wang L.F."/>
            <person name="Wang J."/>
        </authorList>
    </citation>
    <scope>NUCLEOTIDE SEQUENCE [LARGE SCALE GENOMIC DNA]</scope>
</reference>
<evidence type="ECO:0000256" key="6">
    <source>
        <dbReference type="ARBA" id="ARBA00022723"/>
    </source>
</evidence>
<evidence type="ECO:0000256" key="4">
    <source>
        <dbReference type="ARBA" id="ARBA00022527"/>
    </source>
</evidence>
<keyword evidence="17" id="KW-1185">Reference proteome</keyword>
<evidence type="ECO:0000313" key="17">
    <source>
        <dbReference type="Proteomes" id="UP000010556"/>
    </source>
</evidence>
<protein>
    <recommendedName>
        <fullName evidence="3">non-specific serine/threonine protein kinase</fullName>
        <ecNumber evidence="3">2.7.11.1</ecNumber>
    </recommendedName>
</protein>
<evidence type="ECO:0000256" key="13">
    <source>
        <dbReference type="ARBA" id="ARBA00048679"/>
    </source>
</evidence>
<evidence type="ECO:0000256" key="2">
    <source>
        <dbReference type="ARBA" id="ARBA00001946"/>
    </source>
</evidence>
<feature type="domain" description="Protein kinase" evidence="15">
    <location>
        <begin position="49"/>
        <end position="176"/>
    </location>
</feature>
<comment type="catalytic activity">
    <reaction evidence="12">
        <text>L-threonyl-[protein] + ATP = O-phospho-L-threonyl-[protein] + ADP + H(+)</text>
        <dbReference type="Rhea" id="RHEA:46608"/>
        <dbReference type="Rhea" id="RHEA-COMP:11060"/>
        <dbReference type="Rhea" id="RHEA-COMP:11605"/>
        <dbReference type="ChEBI" id="CHEBI:15378"/>
        <dbReference type="ChEBI" id="CHEBI:30013"/>
        <dbReference type="ChEBI" id="CHEBI:30616"/>
        <dbReference type="ChEBI" id="CHEBI:61977"/>
        <dbReference type="ChEBI" id="CHEBI:456216"/>
        <dbReference type="EC" id="2.7.11.1"/>
    </reaction>
</comment>
<dbReference type="PANTHER" id="PTHR24346">
    <property type="entry name" value="MAP/MICROTUBULE AFFINITY-REGULATING KINASE"/>
    <property type="match status" value="1"/>
</dbReference>
<evidence type="ECO:0000256" key="14">
    <source>
        <dbReference type="PROSITE-ProRule" id="PRU10141"/>
    </source>
</evidence>